<feature type="region of interest" description="Disordered" evidence="1">
    <location>
        <begin position="825"/>
        <end position="857"/>
    </location>
</feature>
<sequence>MDKKSFEMVLDEIRKAVLTEYKLKAIEYVHGYFSSEQVVDLLRYFSWAEPQLKAMKALQHKMVAVHPGEVVNILNCFTFSKDKLVALELLASNIVDAQNSRPIEDLFRINMSEKKRCKRVLEQAFKGGCKAPHAMISSCGTIPGNPYPKGKPSRINGIFPGTPLKKDGEDCSNEGKGIAARILGPSKPPPSTYNPHKPVPYPIPPCRPHATIAPSAYNNAGLVPLANVIAPGVPPPPPYTPNPVAAENEDLSSQSKPTQNQAFSTPASQLFPPHGSNPSTPAATPVPTASPIKAGTHPSASATASLPGMNLANTVLPVFPGQVSAIHPPQPMTPNPTVIRTPSLPATAVTSVHSTTATPVPSVFSGLVPLPGLPLTLTPASQGVSNPTPSVIAGGSAPGVACPLAVNSPLLSALKGLLTSSDTSLISSSALPSAVTSGLASLSSLANQGADLPGSAPNKGYGPPQVPTPGLALFPGLPSPVASAAASTPPALPTPAAPSSASSGLAAAGCGSSAAHPHGPATPAVTTLPVVVKTEPTSPSPTPSAFKGPAPAAAVGALGLSGALGRAYPAASVPISLPSCLNPALPGLPGLSAPLTGSSALPALPLAPHGSSTPITPVFTALPPFTSLTSSFPLAATPALNPPVSAPAAPASTSAAPPHPGPGSAAPALPGLSAPTPASAAAAFPLSLPAAVPSLFSVAQGPLPASAPSYPGFCVSSAPGAPALPAFPGLQPPATGAATAPSPAPVLPGFASAFSSNFNSALVAQAGLSSGLQAAGSSGFPGLLSLPGIPGFSQNPSQSSLQELQHNAAAQSALLQQVHSASALESYPAQPDGFPSYPSAPGTPFSLQPGLSQSGWQ</sequence>
<dbReference type="Proteomes" id="UP000314981">
    <property type="component" value="Chromosome 12"/>
</dbReference>
<protein>
    <submittedName>
        <fullName evidence="3">Proline and serine rich 1</fullName>
    </submittedName>
</protein>
<dbReference type="Pfam" id="PF14771">
    <property type="entry name" value="DUF4476"/>
    <property type="match status" value="1"/>
</dbReference>
<organism evidence="3 4">
    <name type="scientific">Bos indicus x Bos taurus</name>
    <name type="common">Hybrid cattle</name>
    <dbReference type="NCBI Taxonomy" id="30522"/>
    <lineage>
        <taxon>Eukaryota</taxon>
        <taxon>Metazoa</taxon>
        <taxon>Chordata</taxon>
        <taxon>Craniata</taxon>
        <taxon>Vertebrata</taxon>
        <taxon>Euteleostomi</taxon>
        <taxon>Mammalia</taxon>
        <taxon>Eutheria</taxon>
        <taxon>Laurasiatheria</taxon>
        <taxon>Artiodactyla</taxon>
        <taxon>Ruminantia</taxon>
        <taxon>Pecora</taxon>
        <taxon>Bovidae</taxon>
        <taxon>Bovinae</taxon>
        <taxon>Bos</taxon>
    </lineage>
</organism>
<reference evidence="4 5" key="1">
    <citation type="submission" date="2018-11" db="EMBL/GenBank/DDBJ databases">
        <title>Haplotype-resolved cattle genomes.</title>
        <authorList>
            <person name="Low W.Y."/>
            <person name="Tearle R."/>
            <person name="Bickhart D.M."/>
            <person name="Rosen B.D."/>
            <person name="Koren S."/>
            <person name="Rhie A."/>
            <person name="Hiendleder S."/>
            <person name="Phillippy A.M."/>
            <person name="Smith T.P.L."/>
            <person name="Williams J.L."/>
        </authorList>
    </citation>
    <scope>NUCLEOTIDE SEQUENCE [LARGE SCALE GENOMIC DNA]</scope>
</reference>
<dbReference type="InterPro" id="IPR028011">
    <property type="entry name" value="DUF4476"/>
</dbReference>
<accession>A0A4W2BRI0</accession>
<feature type="compositionally biased region" description="Polar residues" evidence="1">
    <location>
        <begin position="845"/>
        <end position="857"/>
    </location>
</feature>
<dbReference type="PANTHER" id="PTHR14880:SF2">
    <property type="entry name" value="PROLINE AND SERINE-RICH PROTEIN 1"/>
    <property type="match status" value="1"/>
</dbReference>
<dbReference type="GeneTree" id="ENSGT00730000111188"/>
<proteinExistence type="predicted"/>
<evidence type="ECO:0000259" key="2">
    <source>
        <dbReference type="Pfam" id="PF14771"/>
    </source>
</evidence>
<evidence type="ECO:0000313" key="4">
    <source>
        <dbReference type="Proteomes" id="UP000314981"/>
    </source>
</evidence>
<feature type="region of interest" description="Disordered" evidence="1">
    <location>
        <begin position="645"/>
        <end position="671"/>
    </location>
</feature>
<evidence type="ECO:0000313" key="3">
    <source>
        <dbReference type="Ensembl" id="ENSBIXP00000001487.1"/>
    </source>
</evidence>
<reference evidence="3" key="2">
    <citation type="submission" date="2025-05" db="UniProtKB">
        <authorList>
            <consortium name="Ensembl"/>
        </authorList>
    </citation>
    <scope>IDENTIFICATION</scope>
</reference>
<feature type="compositionally biased region" description="Polar residues" evidence="1">
    <location>
        <begin position="251"/>
        <end position="268"/>
    </location>
</feature>
<dbReference type="InterPro" id="IPR042616">
    <property type="entry name" value="PROSER1"/>
</dbReference>
<feature type="region of interest" description="Disordered" evidence="1">
    <location>
        <begin position="162"/>
        <end position="193"/>
    </location>
</feature>
<evidence type="ECO:0000313" key="5">
    <source>
        <dbReference type="Proteomes" id="UP000429181"/>
    </source>
</evidence>
<evidence type="ECO:0000256" key="1">
    <source>
        <dbReference type="SAM" id="MobiDB-lite"/>
    </source>
</evidence>
<feature type="region of interest" description="Disordered" evidence="1">
    <location>
        <begin position="234"/>
        <end position="305"/>
    </location>
</feature>
<feature type="compositionally biased region" description="Low complexity" evidence="1">
    <location>
        <begin position="646"/>
        <end position="671"/>
    </location>
</feature>
<feature type="domain" description="DUF4476" evidence="2">
    <location>
        <begin position="31"/>
        <end position="121"/>
    </location>
</feature>
<dbReference type="PANTHER" id="PTHR14880">
    <property type="entry name" value="PROLINE AND SERINE-RICH PROTEIN 1"/>
    <property type="match status" value="1"/>
</dbReference>
<dbReference type="Ensembl" id="ENSBIXT00000013929.1">
    <property type="protein sequence ID" value="ENSBIXP00000001487.1"/>
    <property type="gene ID" value="ENSBIXG00000028508.1"/>
</dbReference>
<keyword evidence="4" id="KW-1185">Reference proteome</keyword>
<dbReference type="Proteomes" id="UP000429181">
    <property type="component" value="Chromosome 12"/>
</dbReference>
<name>A0A4W2BRI0_BOBOX</name>
<gene>
    <name evidence="3" type="primary">PROSER1</name>
</gene>
<feature type="compositionally biased region" description="Low complexity" evidence="1">
    <location>
        <begin position="276"/>
        <end position="291"/>
    </location>
</feature>
<feature type="region of interest" description="Disordered" evidence="1">
    <location>
        <begin position="450"/>
        <end position="474"/>
    </location>
</feature>
<dbReference type="Ensembl" id="ENSBIXT00005025787.1">
    <property type="protein sequence ID" value="ENSBIXP00005015113.1"/>
    <property type="gene ID" value="ENSBIXG00005018975.1"/>
</dbReference>
<dbReference type="AlphaFoldDB" id="A0A4W2BRI0"/>